<sequence length="132" mass="13627">MNKTRAWIIAAVAAVLGACASTPSQPPAPPAQKAADLTGTWVLTTDSRVGTQDAQMIVRQTGSALAGTITGQAGPVPYTGKVNGEAVAFDFILKVQGTDMKFDYTGTVAGDTMKGKAVFGQFGEGTFTAKRQ</sequence>
<reference evidence="3" key="1">
    <citation type="journal article" date="2019" name="Int. J. Syst. Evol. Microbiol.">
        <title>The Global Catalogue of Microorganisms (GCM) 10K type strain sequencing project: providing services to taxonomists for standard genome sequencing and annotation.</title>
        <authorList>
            <consortium name="The Broad Institute Genomics Platform"/>
            <consortium name="The Broad Institute Genome Sequencing Center for Infectious Disease"/>
            <person name="Wu L."/>
            <person name="Ma J."/>
        </authorList>
    </citation>
    <scope>NUCLEOTIDE SEQUENCE [LARGE SCALE GENOMIC DNA]</scope>
    <source>
        <strain evidence="3">CGMCC 1.10759</strain>
    </source>
</reference>
<evidence type="ECO:0000313" key="2">
    <source>
        <dbReference type="EMBL" id="MFC4309941.1"/>
    </source>
</evidence>
<dbReference type="RefSeq" id="WP_380597024.1">
    <property type="nucleotide sequence ID" value="NZ_JBHSDU010000003.1"/>
</dbReference>
<dbReference type="EMBL" id="JBHSDU010000003">
    <property type="protein sequence ID" value="MFC4309941.1"/>
    <property type="molecule type" value="Genomic_DNA"/>
</dbReference>
<evidence type="ECO:0000256" key="1">
    <source>
        <dbReference type="SAM" id="SignalP"/>
    </source>
</evidence>
<accession>A0ABV8SR36</accession>
<proteinExistence type="predicted"/>
<gene>
    <name evidence="2" type="ORF">ACFPN2_12695</name>
</gene>
<evidence type="ECO:0000313" key="3">
    <source>
        <dbReference type="Proteomes" id="UP001595904"/>
    </source>
</evidence>
<comment type="caution">
    <text evidence="2">The sequence shown here is derived from an EMBL/GenBank/DDBJ whole genome shotgun (WGS) entry which is preliminary data.</text>
</comment>
<organism evidence="2 3">
    <name type="scientific">Steroidobacter flavus</name>
    <dbReference type="NCBI Taxonomy" id="1842136"/>
    <lineage>
        <taxon>Bacteria</taxon>
        <taxon>Pseudomonadati</taxon>
        <taxon>Pseudomonadota</taxon>
        <taxon>Gammaproteobacteria</taxon>
        <taxon>Steroidobacterales</taxon>
        <taxon>Steroidobacteraceae</taxon>
        <taxon>Steroidobacter</taxon>
    </lineage>
</organism>
<dbReference type="Proteomes" id="UP001595904">
    <property type="component" value="Unassembled WGS sequence"/>
</dbReference>
<name>A0ABV8SR36_9GAMM</name>
<evidence type="ECO:0008006" key="4">
    <source>
        <dbReference type="Google" id="ProtNLM"/>
    </source>
</evidence>
<feature type="chain" id="PRO_5047264125" description="Lipoprotein" evidence="1">
    <location>
        <begin position="21"/>
        <end position="132"/>
    </location>
</feature>
<keyword evidence="1" id="KW-0732">Signal</keyword>
<protein>
    <recommendedName>
        <fullName evidence="4">Lipoprotein</fullName>
    </recommendedName>
</protein>
<feature type="signal peptide" evidence="1">
    <location>
        <begin position="1"/>
        <end position="20"/>
    </location>
</feature>
<keyword evidence="3" id="KW-1185">Reference proteome</keyword>
<dbReference type="PROSITE" id="PS51257">
    <property type="entry name" value="PROKAR_LIPOPROTEIN"/>
    <property type="match status" value="1"/>
</dbReference>